<gene>
    <name evidence="1" type="ORF">DCHRY22_LOCUS12798</name>
</gene>
<keyword evidence="2" id="KW-1185">Reference proteome</keyword>
<name>A0A8J2W443_9NEOP</name>
<sequence length="114" mass="10809">MGCITAKPRKSFRSLARLTAQQQRVFVCLLALAAAVHAGYIGGGGGGWSGGGGGGGWSGGGGGGGWSGGGGGYGGGHGGGSGGQVKIIKIISSGGGGGGKILFNNQYTDKTIKP</sequence>
<organism evidence="1 2">
    <name type="scientific">Danaus chrysippus</name>
    <name type="common">African queen</name>
    <dbReference type="NCBI Taxonomy" id="151541"/>
    <lineage>
        <taxon>Eukaryota</taxon>
        <taxon>Metazoa</taxon>
        <taxon>Ecdysozoa</taxon>
        <taxon>Arthropoda</taxon>
        <taxon>Hexapoda</taxon>
        <taxon>Insecta</taxon>
        <taxon>Pterygota</taxon>
        <taxon>Neoptera</taxon>
        <taxon>Endopterygota</taxon>
        <taxon>Lepidoptera</taxon>
        <taxon>Glossata</taxon>
        <taxon>Ditrysia</taxon>
        <taxon>Papilionoidea</taxon>
        <taxon>Nymphalidae</taxon>
        <taxon>Danainae</taxon>
        <taxon>Danaini</taxon>
        <taxon>Danaina</taxon>
        <taxon>Danaus</taxon>
        <taxon>Anosia</taxon>
    </lineage>
</organism>
<dbReference type="Proteomes" id="UP000789524">
    <property type="component" value="Unassembled WGS sequence"/>
</dbReference>
<proteinExistence type="predicted"/>
<evidence type="ECO:0000313" key="1">
    <source>
        <dbReference type="EMBL" id="CAG9578751.1"/>
    </source>
</evidence>
<protein>
    <submittedName>
        <fullName evidence="1">(African queen) hypothetical protein</fullName>
    </submittedName>
</protein>
<comment type="caution">
    <text evidence="1">The sequence shown here is derived from an EMBL/GenBank/DDBJ whole genome shotgun (WGS) entry which is preliminary data.</text>
</comment>
<evidence type="ECO:0000313" key="2">
    <source>
        <dbReference type="Proteomes" id="UP000789524"/>
    </source>
</evidence>
<dbReference type="AlphaFoldDB" id="A0A8J2W443"/>
<dbReference type="EMBL" id="CAKASE010000078">
    <property type="protein sequence ID" value="CAG9578751.1"/>
    <property type="molecule type" value="Genomic_DNA"/>
</dbReference>
<reference evidence="1" key="1">
    <citation type="submission" date="2021-09" db="EMBL/GenBank/DDBJ databases">
        <authorList>
            <person name="Martin H S."/>
        </authorList>
    </citation>
    <scope>NUCLEOTIDE SEQUENCE</scope>
</reference>
<accession>A0A8J2W443</accession>